<sequence>MEQSKSMQPCSSYTADDFRPIRTIGSGDIGTVSLAVLRNTNQYFAVKVMKKEILEARKSGYRVETEREILSMLKHPFLPSLHSYFVSEKYIYIVMDYCPGGDLNILRQVQPEKKFSEAATRFYAAEVLVALEYVHKMGIVYRDLKPENVLIQQNGHIMLVDFDLSLILAEKLNPEVQKLRTRKMKNQSRSLFACFSQKRDIFEPRDKNSSKERTFVSRVFPLEIYGRKKVLKRPSSTNLLSYSFVGTDEYLAPEILWRTGHGLAVDWWTFGVFLYEMAYGITPFKGGTRKETFFNILCREPVMSSPCIALNDLISKLLVKEPDERFGSVNGSAQIKGHEFFHGVQWDELEYICRPPFLPSLLSLEEIDKGDIGQEPVLVESAYDTLALQSTATNLETSHSLNDLKTSAGGLLESDLSGRHIESINTSQEEPHNLRKAGSFQRS</sequence>
<name>A0ACC2B6E4_DIPCM</name>
<protein>
    <submittedName>
        <fullName evidence="1">Uncharacterized protein</fullName>
    </submittedName>
</protein>
<organism evidence="1 2">
    <name type="scientific">Diphasiastrum complanatum</name>
    <name type="common">Issler's clubmoss</name>
    <name type="synonym">Lycopodium complanatum</name>
    <dbReference type="NCBI Taxonomy" id="34168"/>
    <lineage>
        <taxon>Eukaryota</taxon>
        <taxon>Viridiplantae</taxon>
        <taxon>Streptophyta</taxon>
        <taxon>Embryophyta</taxon>
        <taxon>Tracheophyta</taxon>
        <taxon>Lycopodiopsida</taxon>
        <taxon>Lycopodiales</taxon>
        <taxon>Lycopodiaceae</taxon>
        <taxon>Lycopodioideae</taxon>
        <taxon>Diphasiastrum</taxon>
    </lineage>
</organism>
<evidence type="ECO:0000313" key="1">
    <source>
        <dbReference type="EMBL" id="KAJ7525327.1"/>
    </source>
</evidence>
<accession>A0ACC2B6E4</accession>
<reference evidence="2" key="1">
    <citation type="journal article" date="2024" name="Proc. Natl. Acad. Sci. U.S.A.">
        <title>Extraordinary preservation of gene collinearity over three hundred million years revealed in homosporous lycophytes.</title>
        <authorList>
            <person name="Li C."/>
            <person name="Wickell D."/>
            <person name="Kuo L.Y."/>
            <person name="Chen X."/>
            <person name="Nie B."/>
            <person name="Liao X."/>
            <person name="Peng D."/>
            <person name="Ji J."/>
            <person name="Jenkins J."/>
            <person name="Williams M."/>
            <person name="Shu S."/>
            <person name="Plott C."/>
            <person name="Barry K."/>
            <person name="Rajasekar S."/>
            <person name="Grimwood J."/>
            <person name="Han X."/>
            <person name="Sun S."/>
            <person name="Hou Z."/>
            <person name="He W."/>
            <person name="Dai G."/>
            <person name="Sun C."/>
            <person name="Schmutz J."/>
            <person name="Leebens-Mack J.H."/>
            <person name="Li F.W."/>
            <person name="Wang L."/>
        </authorList>
    </citation>
    <scope>NUCLEOTIDE SEQUENCE [LARGE SCALE GENOMIC DNA]</scope>
    <source>
        <strain evidence="2">cv. PW_Plant_1</strain>
    </source>
</reference>
<proteinExistence type="predicted"/>
<dbReference type="Proteomes" id="UP001162992">
    <property type="component" value="Chromosome 17"/>
</dbReference>
<evidence type="ECO:0000313" key="2">
    <source>
        <dbReference type="Proteomes" id="UP001162992"/>
    </source>
</evidence>
<keyword evidence="2" id="KW-1185">Reference proteome</keyword>
<dbReference type="EMBL" id="CM055108">
    <property type="protein sequence ID" value="KAJ7525327.1"/>
    <property type="molecule type" value="Genomic_DNA"/>
</dbReference>
<comment type="caution">
    <text evidence="1">The sequence shown here is derived from an EMBL/GenBank/DDBJ whole genome shotgun (WGS) entry which is preliminary data.</text>
</comment>
<gene>
    <name evidence="1" type="ORF">O6H91_17G045900</name>
</gene>